<dbReference type="InterPro" id="IPR003713">
    <property type="entry name" value="FliS"/>
</dbReference>
<dbReference type="Gene3D" id="1.20.120.340">
    <property type="entry name" value="Flagellar protein FliS"/>
    <property type="match status" value="1"/>
</dbReference>
<dbReference type="EMBL" id="JBDLBR010000002">
    <property type="protein sequence ID" value="MEN7536828.1"/>
    <property type="molecule type" value="Genomic_DNA"/>
</dbReference>
<accession>A0ABV0CVF8</accession>
<dbReference type="Pfam" id="PF02561">
    <property type="entry name" value="FliS"/>
    <property type="match status" value="1"/>
</dbReference>
<reference evidence="1 2" key="1">
    <citation type="submission" date="2024-05" db="EMBL/GenBank/DDBJ databases">
        <authorList>
            <person name="Park S."/>
        </authorList>
    </citation>
    <scope>NUCLEOTIDE SEQUENCE [LARGE SCALE GENOMIC DNA]</scope>
    <source>
        <strain evidence="1 2">DGU5</strain>
    </source>
</reference>
<comment type="caution">
    <text evidence="1">The sequence shown here is derived from an EMBL/GenBank/DDBJ whole genome shotgun (WGS) entry which is preliminary data.</text>
</comment>
<evidence type="ECO:0000313" key="2">
    <source>
        <dbReference type="Proteomes" id="UP001484535"/>
    </source>
</evidence>
<gene>
    <name evidence="1" type="ORF">ABDJ38_06550</name>
</gene>
<name>A0ABV0CVF8_9SPHN</name>
<organism evidence="1 2">
    <name type="scientific">Aurantiacibacter flavus</name>
    <dbReference type="NCBI Taxonomy" id="3145232"/>
    <lineage>
        <taxon>Bacteria</taxon>
        <taxon>Pseudomonadati</taxon>
        <taxon>Pseudomonadota</taxon>
        <taxon>Alphaproteobacteria</taxon>
        <taxon>Sphingomonadales</taxon>
        <taxon>Erythrobacteraceae</taxon>
        <taxon>Aurantiacibacter</taxon>
    </lineage>
</organism>
<protein>
    <submittedName>
        <fullName evidence="1">Flagellar protein FliS</fullName>
    </submittedName>
</protein>
<dbReference type="SUPFAM" id="SSF101116">
    <property type="entry name" value="Flagellar export chaperone FliS"/>
    <property type="match status" value="1"/>
</dbReference>
<dbReference type="Proteomes" id="UP001484535">
    <property type="component" value="Unassembled WGS sequence"/>
</dbReference>
<keyword evidence="2" id="KW-1185">Reference proteome</keyword>
<keyword evidence="1" id="KW-0966">Cell projection</keyword>
<dbReference type="InterPro" id="IPR036584">
    <property type="entry name" value="FliS_sf"/>
</dbReference>
<evidence type="ECO:0000313" key="1">
    <source>
        <dbReference type="EMBL" id="MEN7536828.1"/>
    </source>
</evidence>
<proteinExistence type="predicted"/>
<sequence>MLGQNPHDAYRKVQVNARILGSDHKDLVAICFEQVVSELGRAIRANEADDTTTRSDGLTRAIAAITALEMGLDRSNPVAGALEHLYTAARETILDCVMAFNAEALSEVRSDFAEIGAALATSN</sequence>
<keyword evidence="1" id="KW-0969">Cilium</keyword>
<keyword evidence="1" id="KW-0282">Flagellum</keyword>